<accession>A0AAV7MCE3</accession>
<dbReference type="EMBL" id="JANPWB010000014">
    <property type="protein sequence ID" value="KAJ1097790.1"/>
    <property type="molecule type" value="Genomic_DNA"/>
</dbReference>
<dbReference type="Proteomes" id="UP001066276">
    <property type="component" value="Chromosome 10"/>
</dbReference>
<protein>
    <recommendedName>
        <fullName evidence="3">Calcineurin-like phosphoesterase domain-containing protein</fullName>
    </recommendedName>
</protein>
<name>A0AAV7MCE3_PLEWA</name>
<evidence type="ECO:0008006" key="3">
    <source>
        <dbReference type="Google" id="ProtNLM"/>
    </source>
</evidence>
<keyword evidence="2" id="KW-1185">Reference proteome</keyword>
<evidence type="ECO:0000313" key="2">
    <source>
        <dbReference type="Proteomes" id="UP001066276"/>
    </source>
</evidence>
<comment type="caution">
    <text evidence="1">The sequence shown here is derived from an EMBL/GenBank/DDBJ whole genome shotgun (WGS) entry which is preliminary data.</text>
</comment>
<organism evidence="1 2">
    <name type="scientific">Pleurodeles waltl</name>
    <name type="common">Iberian ribbed newt</name>
    <dbReference type="NCBI Taxonomy" id="8319"/>
    <lineage>
        <taxon>Eukaryota</taxon>
        <taxon>Metazoa</taxon>
        <taxon>Chordata</taxon>
        <taxon>Craniata</taxon>
        <taxon>Vertebrata</taxon>
        <taxon>Euteleostomi</taxon>
        <taxon>Amphibia</taxon>
        <taxon>Batrachia</taxon>
        <taxon>Caudata</taxon>
        <taxon>Salamandroidea</taxon>
        <taxon>Salamandridae</taxon>
        <taxon>Pleurodelinae</taxon>
        <taxon>Pleurodeles</taxon>
    </lineage>
</organism>
<reference evidence="1" key="1">
    <citation type="journal article" date="2022" name="bioRxiv">
        <title>Sequencing and chromosome-scale assembly of the giantPleurodeles waltlgenome.</title>
        <authorList>
            <person name="Brown T."/>
            <person name="Elewa A."/>
            <person name="Iarovenko S."/>
            <person name="Subramanian E."/>
            <person name="Araus A.J."/>
            <person name="Petzold A."/>
            <person name="Susuki M."/>
            <person name="Suzuki K.-i.T."/>
            <person name="Hayashi T."/>
            <person name="Toyoda A."/>
            <person name="Oliveira C."/>
            <person name="Osipova E."/>
            <person name="Leigh N.D."/>
            <person name="Simon A."/>
            <person name="Yun M.H."/>
        </authorList>
    </citation>
    <scope>NUCLEOTIDE SEQUENCE</scope>
    <source>
        <strain evidence="1">20211129_DDA</strain>
        <tissue evidence="1">Liver</tissue>
    </source>
</reference>
<evidence type="ECO:0000313" key="1">
    <source>
        <dbReference type="EMBL" id="KAJ1097790.1"/>
    </source>
</evidence>
<gene>
    <name evidence="1" type="ORF">NDU88_002907</name>
</gene>
<sequence>MNELPGTDLCLSGGGTGWTPLRTSGAPTQNQELRYQLDNLENRSRCSYICIKGVLLHEVSGNLEEFVTRLFHHVTPALADQEIICGHTHRPSCRSSTPGQGQGILTCLRYYRQKETIMAAAQDHSGIEFEGLKLWLYQDLSPITLQ</sequence>
<dbReference type="AlphaFoldDB" id="A0AAV7MCE3"/>
<proteinExistence type="predicted"/>
<dbReference type="Gene3D" id="3.30.70.1820">
    <property type="entry name" value="L1 transposable element, RRM domain"/>
    <property type="match status" value="1"/>
</dbReference>